<evidence type="ECO:0000313" key="2">
    <source>
        <dbReference type="EMBL" id="JAD69075.1"/>
    </source>
</evidence>
<sequence length="47" mass="5303">MRIHTDNWRASRSQPDRTQIKSQPLSSGCSDPGFSSKSDDSDDRSFD</sequence>
<reference evidence="2" key="2">
    <citation type="journal article" date="2015" name="Data Brief">
        <title>Shoot transcriptome of the giant reed, Arundo donax.</title>
        <authorList>
            <person name="Barrero R.A."/>
            <person name="Guerrero F.D."/>
            <person name="Moolhuijzen P."/>
            <person name="Goolsby J.A."/>
            <person name="Tidwell J."/>
            <person name="Bellgard S.E."/>
            <person name="Bellgard M.I."/>
        </authorList>
    </citation>
    <scope>NUCLEOTIDE SEQUENCE</scope>
    <source>
        <tissue evidence="2">Shoot tissue taken approximately 20 cm above the soil surface</tissue>
    </source>
</reference>
<proteinExistence type="predicted"/>
<dbReference type="AlphaFoldDB" id="A0A0A9C6P4"/>
<evidence type="ECO:0000256" key="1">
    <source>
        <dbReference type="SAM" id="MobiDB-lite"/>
    </source>
</evidence>
<accession>A0A0A9C6P4</accession>
<protein>
    <submittedName>
        <fullName evidence="2">Uncharacterized protein</fullName>
    </submittedName>
</protein>
<reference evidence="2" key="1">
    <citation type="submission" date="2014-09" db="EMBL/GenBank/DDBJ databases">
        <authorList>
            <person name="Magalhaes I.L.F."/>
            <person name="Oliveira U."/>
            <person name="Santos F.R."/>
            <person name="Vidigal T.H.D.A."/>
            <person name="Brescovit A.D."/>
            <person name="Santos A.J."/>
        </authorList>
    </citation>
    <scope>NUCLEOTIDE SEQUENCE</scope>
    <source>
        <tissue evidence="2">Shoot tissue taken approximately 20 cm above the soil surface</tissue>
    </source>
</reference>
<dbReference type="EMBL" id="GBRH01228820">
    <property type="protein sequence ID" value="JAD69075.1"/>
    <property type="molecule type" value="Transcribed_RNA"/>
</dbReference>
<name>A0A0A9C6P4_ARUDO</name>
<organism evidence="2">
    <name type="scientific">Arundo donax</name>
    <name type="common">Giant reed</name>
    <name type="synonym">Donax arundinaceus</name>
    <dbReference type="NCBI Taxonomy" id="35708"/>
    <lineage>
        <taxon>Eukaryota</taxon>
        <taxon>Viridiplantae</taxon>
        <taxon>Streptophyta</taxon>
        <taxon>Embryophyta</taxon>
        <taxon>Tracheophyta</taxon>
        <taxon>Spermatophyta</taxon>
        <taxon>Magnoliopsida</taxon>
        <taxon>Liliopsida</taxon>
        <taxon>Poales</taxon>
        <taxon>Poaceae</taxon>
        <taxon>PACMAD clade</taxon>
        <taxon>Arundinoideae</taxon>
        <taxon>Arundineae</taxon>
        <taxon>Arundo</taxon>
    </lineage>
</organism>
<feature type="compositionally biased region" description="Basic and acidic residues" evidence="1">
    <location>
        <begin position="37"/>
        <end position="47"/>
    </location>
</feature>
<feature type="compositionally biased region" description="Polar residues" evidence="1">
    <location>
        <begin position="20"/>
        <end position="29"/>
    </location>
</feature>
<feature type="region of interest" description="Disordered" evidence="1">
    <location>
        <begin position="1"/>
        <end position="47"/>
    </location>
</feature>
<feature type="compositionally biased region" description="Basic and acidic residues" evidence="1">
    <location>
        <begin position="1"/>
        <end position="19"/>
    </location>
</feature>